<dbReference type="AlphaFoldDB" id="A0A5E4TMN6"/>
<evidence type="ECO:0000256" key="1">
    <source>
        <dbReference type="ARBA" id="ARBA00005369"/>
    </source>
</evidence>
<keyword evidence="4 8" id="KW-0808">Transferase</keyword>
<reference evidence="8 9" key="1">
    <citation type="submission" date="2019-08" db="EMBL/GenBank/DDBJ databases">
        <authorList>
            <person name="Peeters C."/>
        </authorList>
    </citation>
    <scope>NUCLEOTIDE SEQUENCE [LARGE SCALE GENOMIC DNA]</scope>
    <source>
        <strain evidence="8 9">LMG 30175</strain>
    </source>
</reference>
<dbReference type="GO" id="GO:0000179">
    <property type="term" value="F:rRNA (adenine-N6,N6-)-dimethyltransferase activity"/>
    <property type="evidence" value="ECO:0007669"/>
    <property type="project" value="InterPro"/>
</dbReference>
<dbReference type="InterPro" id="IPR020598">
    <property type="entry name" value="rRNA_Ade_methylase_Trfase_N"/>
</dbReference>
<protein>
    <recommendedName>
        <fullName evidence="2">Protein-L-isoaspartate O-methyltransferase</fullName>
    </recommendedName>
    <alternativeName>
        <fullName evidence="6">Protein L-isoaspartyl methyltransferase</fullName>
    </alternativeName>
</protein>
<dbReference type="CDD" id="cd02440">
    <property type="entry name" value="AdoMet_MTases"/>
    <property type="match status" value="1"/>
</dbReference>
<evidence type="ECO:0000313" key="9">
    <source>
        <dbReference type="Proteomes" id="UP000414233"/>
    </source>
</evidence>
<gene>
    <name evidence="8" type="ORF">PTE30175_01461</name>
</gene>
<organism evidence="8 9">
    <name type="scientific">Pandoraea terrae</name>
    <dbReference type="NCBI Taxonomy" id="1537710"/>
    <lineage>
        <taxon>Bacteria</taxon>
        <taxon>Pseudomonadati</taxon>
        <taxon>Pseudomonadota</taxon>
        <taxon>Betaproteobacteria</taxon>
        <taxon>Burkholderiales</taxon>
        <taxon>Burkholderiaceae</taxon>
        <taxon>Pandoraea</taxon>
    </lineage>
</organism>
<dbReference type="PANTHER" id="PTHR11579:SF18">
    <property type="entry name" value="PROTEIN-L-ISOASPARTATE O-METHYLTRANSFERASE"/>
    <property type="match status" value="1"/>
</dbReference>
<evidence type="ECO:0000259" key="7">
    <source>
        <dbReference type="SMART" id="SM00650"/>
    </source>
</evidence>
<dbReference type="InterPro" id="IPR000682">
    <property type="entry name" value="PCMT"/>
</dbReference>
<accession>A0A5E4TMN6</accession>
<dbReference type="GO" id="GO:0004719">
    <property type="term" value="F:protein-L-isoaspartate (D-aspartate) O-methyltransferase activity"/>
    <property type="evidence" value="ECO:0007669"/>
    <property type="project" value="InterPro"/>
</dbReference>
<feature type="domain" description="Ribosomal RNA adenine methylase transferase N-terminal" evidence="7">
    <location>
        <begin position="71"/>
        <end position="202"/>
    </location>
</feature>
<evidence type="ECO:0000256" key="6">
    <source>
        <dbReference type="ARBA" id="ARBA00030757"/>
    </source>
</evidence>
<evidence type="ECO:0000256" key="3">
    <source>
        <dbReference type="ARBA" id="ARBA00022603"/>
    </source>
</evidence>
<dbReference type="Pfam" id="PF01135">
    <property type="entry name" value="PCMT"/>
    <property type="match status" value="1"/>
</dbReference>
<keyword evidence="9" id="KW-1185">Reference proteome</keyword>
<dbReference type="Proteomes" id="UP000414233">
    <property type="component" value="Unassembled WGS sequence"/>
</dbReference>
<dbReference type="InterPro" id="IPR029063">
    <property type="entry name" value="SAM-dependent_MTases_sf"/>
</dbReference>
<dbReference type="SUPFAM" id="SSF53335">
    <property type="entry name" value="S-adenosyl-L-methionine-dependent methyltransferases"/>
    <property type="match status" value="1"/>
</dbReference>
<dbReference type="PANTHER" id="PTHR11579">
    <property type="entry name" value="PROTEIN-L-ISOASPARTATE O-METHYLTRANSFERASE"/>
    <property type="match status" value="1"/>
</dbReference>
<dbReference type="GO" id="GO:0005737">
    <property type="term" value="C:cytoplasm"/>
    <property type="evidence" value="ECO:0007669"/>
    <property type="project" value="TreeGrafter"/>
</dbReference>
<dbReference type="EMBL" id="CABPRZ010000005">
    <property type="protein sequence ID" value="VVD89256.1"/>
    <property type="molecule type" value="Genomic_DNA"/>
</dbReference>
<evidence type="ECO:0000313" key="8">
    <source>
        <dbReference type="EMBL" id="VVD89256.1"/>
    </source>
</evidence>
<comment type="similarity">
    <text evidence="1">Belongs to the methyltransferase superfamily. L-isoaspartyl/D-aspartyl protein methyltransferase family.</text>
</comment>
<evidence type="ECO:0000256" key="5">
    <source>
        <dbReference type="ARBA" id="ARBA00022691"/>
    </source>
</evidence>
<name>A0A5E4TMN6_9BURK</name>
<dbReference type="Gene3D" id="3.40.50.150">
    <property type="entry name" value="Vaccinia Virus protein VP39"/>
    <property type="match status" value="1"/>
</dbReference>
<sequence>MNYELARLNMIEQQIRPWDVLDQHILDLLKVVKREDFVPAPYRDLAFTDVEIPLTGAANPYSGQHMLAPRVEARILQALAPRKSENALEIGTGSGYMAALLAYTAHHVTTVELDANLAKSAAETLRRNGVVNVDVVNADGAQGWPAAAPYDVIALSGALAVLPQAFLQQLKVGGRLVAIVGDAPVMEAQLITRVTETEFRTENLFETQISPLIAPQPSQFKF</sequence>
<evidence type="ECO:0000256" key="4">
    <source>
        <dbReference type="ARBA" id="ARBA00022679"/>
    </source>
</evidence>
<keyword evidence="3 8" id="KW-0489">Methyltransferase</keyword>
<dbReference type="PROSITE" id="PS01279">
    <property type="entry name" value="PCMT"/>
    <property type="match status" value="1"/>
</dbReference>
<dbReference type="SMART" id="SM00650">
    <property type="entry name" value="rADc"/>
    <property type="match status" value="1"/>
</dbReference>
<proteinExistence type="inferred from homology"/>
<dbReference type="RefSeq" id="WP_150696413.1">
    <property type="nucleotide sequence ID" value="NZ_CABPRZ010000005.1"/>
</dbReference>
<keyword evidence="5" id="KW-0949">S-adenosyl-L-methionine</keyword>
<dbReference type="OrthoDB" id="9810066at2"/>
<evidence type="ECO:0000256" key="2">
    <source>
        <dbReference type="ARBA" id="ARBA00013346"/>
    </source>
</evidence>